<comment type="caution">
    <text evidence="1">The sequence shown here is derived from an EMBL/GenBank/DDBJ whole genome shotgun (WGS) entry which is preliminary data.</text>
</comment>
<protein>
    <submittedName>
        <fullName evidence="1">Uncharacterized protein</fullName>
    </submittedName>
</protein>
<gene>
    <name evidence="1" type="ORF">QFC21_003701</name>
</gene>
<proteinExistence type="predicted"/>
<organism evidence="1 2">
    <name type="scientific">Naganishia friedmannii</name>
    <dbReference type="NCBI Taxonomy" id="89922"/>
    <lineage>
        <taxon>Eukaryota</taxon>
        <taxon>Fungi</taxon>
        <taxon>Dikarya</taxon>
        <taxon>Basidiomycota</taxon>
        <taxon>Agaricomycotina</taxon>
        <taxon>Tremellomycetes</taxon>
        <taxon>Filobasidiales</taxon>
        <taxon>Filobasidiaceae</taxon>
        <taxon>Naganishia</taxon>
    </lineage>
</organism>
<dbReference type="Proteomes" id="UP001227268">
    <property type="component" value="Unassembled WGS sequence"/>
</dbReference>
<sequence length="339" mass="36997">MDNQHFRYGRRPGIRKSTTGSGHGGDSSSQTSNSTGYSLFYKPAQTSLQEPPAARPSSTQRPAFIPSMPPPAAVGMEQSIQGTMWKGRFRQRCIASSQRREGSDGMGDPAAEEDNEAEEAEHEEIFRRMIQKEQRKKAHRIAVSFEQEVGGSDPAVWEAEVREAEKIGVSLPEEDGMERGTPQKSVDAQWQYRSATKYQHFPPHARSSGNGKTASPAHQRTQAYRTSERDGVDDDEDTEEAAQYAAFLQAQADEDRLLAEYANDAAPTTYHAHTNPRQHPSAAAGEGGIGAATVGIEEQPAADTPGAELGIEMQGFTWEDAPLSDEDESGNGTQDVEMV</sequence>
<reference evidence="1" key="1">
    <citation type="submission" date="2023-04" db="EMBL/GenBank/DDBJ databases">
        <title>Draft Genome sequencing of Naganishia species isolated from polar environments using Oxford Nanopore Technology.</title>
        <authorList>
            <person name="Leo P."/>
            <person name="Venkateswaran K."/>
        </authorList>
    </citation>
    <scope>NUCLEOTIDE SEQUENCE</scope>
    <source>
        <strain evidence="1">MNA-CCFEE 5423</strain>
    </source>
</reference>
<dbReference type="EMBL" id="JASBWT010000011">
    <property type="protein sequence ID" value="KAJ9100656.1"/>
    <property type="molecule type" value="Genomic_DNA"/>
</dbReference>
<evidence type="ECO:0000313" key="1">
    <source>
        <dbReference type="EMBL" id="KAJ9100656.1"/>
    </source>
</evidence>
<evidence type="ECO:0000313" key="2">
    <source>
        <dbReference type="Proteomes" id="UP001227268"/>
    </source>
</evidence>
<accession>A0ACC2VNG6</accession>
<name>A0ACC2VNG6_9TREE</name>
<keyword evidence="2" id="KW-1185">Reference proteome</keyword>